<dbReference type="HOGENOM" id="CLU_752075_0_0_5"/>
<dbReference type="AlphaFoldDB" id="W0AA11"/>
<dbReference type="InterPro" id="IPR051821">
    <property type="entry name" value="Asp/Asn_beta-hydroxylase"/>
</dbReference>
<dbReference type="InterPro" id="IPR027443">
    <property type="entry name" value="IPNS-like_sf"/>
</dbReference>
<feature type="domain" description="Aspartyl/asparaginy/proline hydroxylase" evidence="4">
    <location>
        <begin position="174"/>
        <end position="330"/>
    </location>
</feature>
<dbReference type="Gene3D" id="2.60.120.330">
    <property type="entry name" value="B-lactam Antibiotic, Isopenicillin N Synthase, Chain"/>
    <property type="match status" value="1"/>
</dbReference>
<protein>
    <recommendedName>
        <fullName evidence="4">Aspartyl/asparaginy/proline hydroxylase domain-containing protein</fullName>
    </recommendedName>
</protein>
<organism evidence="5 6">
    <name type="scientific">Sphingomonas sanxanigenens DSM 19645 = NX02</name>
    <dbReference type="NCBI Taxonomy" id="1123269"/>
    <lineage>
        <taxon>Bacteria</taxon>
        <taxon>Pseudomonadati</taxon>
        <taxon>Pseudomonadota</taxon>
        <taxon>Alphaproteobacteria</taxon>
        <taxon>Sphingomonadales</taxon>
        <taxon>Sphingomonadaceae</taxon>
        <taxon>Sphingomonas</taxon>
    </lineage>
</organism>
<evidence type="ECO:0000313" key="5">
    <source>
        <dbReference type="EMBL" id="AHE54774.1"/>
    </source>
</evidence>
<dbReference type="GO" id="GO:0016020">
    <property type="term" value="C:membrane"/>
    <property type="evidence" value="ECO:0007669"/>
    <property type="project" value="TreeGrafter"/>
</dbReference>
<sequence>MTLPDTAYKVLTADQWAAFESAGAFDGAPVDHADGYIHLSAADQLQGTLDKHFAGQSGLAVLTIDLALLGDTVRWEESRGGALFPHVYGVLPIAAVRGVETGRSVAARIEPSAAAVPPPSAPKPNSKLVPKKPLLMKFGKWAQPRVNALIGRSSKVGDKPFHDKADFPWIARLEANWETIRAEAAAVLGDLEKVPPLAAISPDHRRIAPAGKWRSYFFQGYGYRVEANCAACPKTAALLAEVPEINSALFSILLPGTHIPAHTGVTKAILVCHLALQVPRKAEDCRMRVADQQVNWREGEAFVFDDIYQHEVWNDTDETRIILLVQFRRPVGLLGRLVGGAFLKGVRHSRFVQEARQGLTDWSERAMA</sequence>
<dbReference type="Pfam" id="PF05118">
    <property type="entry name" value="Asp_Arg_Hydrox"/>
    <property type="match status" value="1"/>
</dbReference>
<dbReference type="SUPFAM" id="SSF51197">
    <property type="entry name" value="Clavaminate synthase-like"/>
    <property type="match status" value="1"/>
</dbReference>
<proteinExistence type="inferred from homology"/>
<dbReference type="OrthoDB" id="21665at2"/>
<dbReference type="Pfam" id="PF06108">
    <property type="entry name" value="DUF952"/>
    <property type="match status" value="1"/>
</dbReference>
<evidence type="ECO:0000256" key="2">
    <source>
        <dbReference type="ARBA" id="ARBA00022964"/>
    </source>
</evidence>
<dbReference type="InterPro" id="IPR009297">
    <property type="entry name" value="DUF952"/>
</dbReference>
<dbReference type="InterPro" id="IPR007803">
    <property type="entry name" value="Asp/Arg/Pro-Hydrxlase"/>
</dbReference>
<dbReference type="KEGG" id="ssan:NX02_15465"/>
<evidence type="ECO:0000313" key="6">
    <source>
        <dbReference type="Proteomes" id="UP000018851"/>
    </source>
</evidence>
<dbReference type="eggNOG" id="COG3502">
    <property type="taxonomic scope" value="Bacteria"/>
</dbReference>
<dbReference type="PANTHER" id="PTHR46332:SF5">
    <property type="entry name" value="ASPARTATE BETA-HYDROXYLASE DOMAIN CONTAINING 2"/>
    <property type="match status" value="1"/>
</dbReference>
<evidence type="ECO:0000256" key="1">
    <source>
        <dbReference type="ARBA" id="ARBA00007730"/>
    </source>
</evidence>
<reference evidence="5 6" key="1">
    <citation type="submission" date="2013-07" db="EMBL/GenBank/DDBJ databases">
        <title>Completed genome of Sphingomonas sanxanigenens NX02.</title>
        <authorList>
            <person name="Ma T."/>
            <person name="Huang H."/>
            <person name="Wu M."/>
            <person name="Li X."/>
            <person name="Li G."/>
        </authorList>
    </citation>
    <scope>NUCLEOTIDE SEQUENCE [LARGE SCALE GENOMIC DNA]</scope>
    <source>
        <strain evidence="5 6">NX02</strain>
    </source>
</reference>
<dbReference type="PANTHER" id="PTHR46332">
    <property type="entry name" value="ASPARTATE BETA-HYDROXYLASE DOMAIN-CONTAINING PROTEIN 2"/>
    <property type="match status" value="1"/>
</dbReference>
<dbReference type="GO" id="GO:0051213">
    <property type="term" value="F:dioxygenase activity"/>
    <property type="evidence" value="ECO:0007669"/>
    <property type="project" value="UniProtKB-KW"/>
</dbReference>
<accession>W0AA11</accession>
<evidence type="ECO:0000256" key="3">
    <source>
        <dbReference type="ARBA" id="ARBA00023002"/>
    </source>
</evidence>
<dbReference type="Gene3D" id="3.20.170.20">
    <property type="entry name" value="Protein of unknown function DUF952"/>
    <property type="match status" value="1"/>
</dbReference>
<dbReference type="PATRIC" id="fig|1123269.5.peg.3019"/>
<dbReference type="eggNOG" id="COG3555">
    <property type="taxonomic scope" value="Bacteria"/>
</dbReference>
<name>W0AA11_9SPHN</name>
<gene>
    <name evidence="5" type="ORF">NX02_15465</name>
</gene>
<dbReference type="STRING" id="1123269.NX02_15465"/>
<dbReference type="SUPFAM" id="SSF56399">
    <property type="entry name" value="ADP-ribosylation"/>
    <property type="match status" value="1"/>
</dbReference>
<comment type="similarity">
    <text evidence="1">Belongs to the aspartyl/asparaginyl beta-hydroxylase family.</text>
</comment>
<dbReference type="EMBL" id="CP006644">
    <property type="protein sequence ID" value="AHE54774.1"/>
    <property type="molecule type" value="Genomic_DNA"/>
</dbReference>
<evidence type="ECO:0000259" key="4">
    <source>
        <dbReference type="Pfam" id="PF05118"/>
    </source>
</evidence>
<keyword evidence="3" id="KW-0560">Oxidoreductase</keyword>
<keyword evidence="2" id="KW-0223">Dioxygenase</keyword>
<keyword evidence="6" id="KW-1185">Reference proteome</keyword>
<dbReference type="Proteomes" id="UP000018851">
    <property type="component" value="Chromosome"/>
</dbReference>